<proteinExistence type="predicted"/>
<keyword evidence="1" id="KW-0732">Signal</keyword>
<protein>
    <submittedName>
        <fullName evidence="2">Uncharacterized protein</fullName>
    </submittedName>
</protein>
<evidence type="ECO:0000256" key="1">
    <source>
        <dbReference type="SAM" id="SignalP"/>
    </source>
</evidence>
<reference evidence="2 3" key="1">
    <citation type="submission" date="2020-08" db="EMBL/GenBank/DDBJ databases">
        <authorList>
            <person name="Koutsovoulos G."/>
            <person name="Danchin GJ E."/>
        </authorList>
    </citation>
    <scope>NUCLEOTIDE SEQUENCE [LARGE SCALE GENOMIC DNA]</scope>
</reference>
<dbReference type="AlphaFoldDB" id="A0A6V7VG21"/>
<sequence length="164" mass="18944">MQVLSLILFIFQCVFVVGMEHGEDSNNGIRMEVGQSSGHVSGQGNIYPAYPPSGLPYFVYYIRPIPKPLDELNKDLPYTPQYININITNIVEQFNKFHDTIEHYKAELVKIEEVLNTEAFHSENYHKMMEGKMKNLAHQNKLKNDMWKIYNHVYNLGQPGGSNH</sequence>
<comment type="caution">
    <text evidence="2">The sequence shown here is derived from an EMBL/GenBank/DDBJ whole genome shotgun (WGS) entry which is preliminary data.</text>
</comment>
<accession>A0A6V7VG21</accession>
<evidence type="ECO:0000313" key="3">
    <source>
        <dbReference type="Proteomes" id="UP000580250"/>
    </source>
</evidence>
<dbReference type="EMBL" id="CAJEWN010000224">
    <property type="protein sequence ID" value="CAD2173832.1"/>
    <property type="molecule type" value="Genomic_DNA"/>
</dbReference>
<evidence type="ECO:0000313" key="2">
    <source>
        <dbReference type="EMBL" id="CAD2173832.1"/>
    </source>
</evidence>
<dbReference type="Proteomes" id="UP000580250">
    <property type="component" value="Unassembled WGS sequence"/>
</dbReference>
<organism evidence="2 3">
    <name type="scientific">Meloidogyne enterolobii</name>
    <name type="common">Root-knot nematode worm</name>
    <name type="synonym">Meloidogyne mayaguensis</name>
    <dbReference type="NCBI Taxonomy" id="390850"/>
    <lineage>
        <taxon>Eukaryota</taxon>
        <taxon>Metazoa</taxon>
        <taxon>Ecdysozoa</taxon>
        <taxon>Nematoda</taxon>
        <taxon>Chromadorea</taxon>
        <taxon>Rhabditida</taxon>
        <taxon>Tylenchina</taxon>
        <taxon>Tylenchomorpha</taxon>
        <taxon>Tylenchoidea</taxon>
        <taxon>Meloidogynidae</taxon>
        <taxon>Meloidogyninae</taxon>
        <taxon>Meloidogyne</taxon>
    </lineage>
</organism>
<name>A0A6V7VG21_MELEN</name>
<feature type="signal peptide" evidence="1">
    <location>
        <begin position="1"/>
        <end position="18"/>
    </location>
</feature>
<feature type="chain" id="PRO_5028407077" evidence="1">
    <location>
        <begin position="19"/>
        <end position="164"/>
    </location>
</feature>
<gene>
    <name evidence="2" type="ORF">MENT_LOCUS25463</name>
</gene>